<dbReference type="EMBL" id="FMWP01000125">
    <property type="protein sequence ID" value="SDA02341.1"/>
    <property type="molecule type" value="Genomic_DNA"/>
</dbReference>
<proteinExistence type="predicted"/>
<sequence length="127" mass="13918">MLSSHRRPFGHGECFSRSTKLWNFSKAGVEAMVALMEEKIKKIDVGMGSGDSVEKIPFFFSSIKANIASVLVLEEVHSFVDSEKALAVYSNSLRSDHGIGQCFGCDHVLRVEVRSETSTLAIHGLVS</sequence>
<organism evidence="1 2">
    <name type="scientific">Microbotryum saponariae</name>
    <dbReference type="NCBI Taxonomy" id="289078"/>
    <lineage>
        <taxon>Eukaryota</taxon>
        <taxon>Fungi</taxon>
        <taxon>Dikarya</taxon>
        <taxon>Basidiomycota</taxon>
        <taxon>Pucciniomycotina</taxon>
        <taxon>Microbotryomycetes</taxon>
        <taxon>Microbotryales</taxon>
        <taxon>Microbotryaceae</taxon>
        <taxon>Microbotryum</taxon>
    </lineage>
</organism>
<reference evidence="2" key="1">
    <citation type="submission" date="2016-10" db="EMBL/GenBank/DDBJ databases">
        <authorList>
            <person name="Jeantristanb JTB J.-T."/>
            <person name="Ricardo R."/>
        </authorList>
    </citation>
    <scope>NUCLEOTIDE SEQUENCE [LARGE SCALE GENOMIC DNA]</scope>
</reference>
<dbReference type="AlphaFoldDB" id="A0A2X0L6K4"/>
<keyword evidence="2" id="KW-1185">Reference proteome</keyword>
<name>A0A2X0L6K4_9BASI</name>
<protein>
    <submittedName>
        <fullName evidence="1">BZ3500_MvSof-1268-A1-R1_Chr7-3g09646 protein</fullName>
    </submittedName>
</protein>
<gene>
    <name evidence="1" type="ORF">BZ3500_MVSOF-1268-A1-R1_CHR7-3G09646</name>
</gene>
<accession>A0A2X0L6K4</accession>
<evidence type="ECO:0000313" key="2">
    <source>
        <dbReference type="Proteomes" id="UP000249723"/>
    </source>
</evidence>
<evidence type="ECO:0000313" key="1">
    <source>
        <dbReference type="EMBL" id="SDA02341.1"/>
    </source>
</evidence>
<dbReference type="Proteomes" id="UP000249723">
    <property type="component" value="Unassembled WGS sequence"/>
</dbReference>